<dbReference type="InterPro" id="IPR050263">
    <property type="entry name" value="Bact_Fimbrial_Adh_Pro"/>
</dbReference>
<proteinExistence type="predicted"/>
<evidence type="ECO:0000313" key="4">
    <source>
        <dbReference type="Proteomes" id="UP000477739"/>
    </source>
</evidence>
<comment type="caution">
    <text evidence="3">The sequence shown here is derived from an EMBL/GenBank/DDBJ whole genome shotgun (WGS) entry which is preliminary data.</text>
</comment>
<evidence type="ECO:0000259" key="2">
    <source>
        <dbReference type="Pfam" id="PF00419"/>
    </source>
</evidence>
<dbReference type="GO" id="GO:0043709">
    <property type="term" value="P:cell adhesion involved in single-species biofilm formation"/>
    <property type="evidence" value="ECO:0007669"/>
    <property type="project" value="TreeGrafter"/>
</dbReference>
<dbReference type="OrthoDB" id="6466381at2"/>
<dbReference type="InterPro" id="IPR008966">
    <property type="entry name" value="Adhesion_dom_sf"/>
</dbReference>
<dbReference type="InterPro" id="IPR036937">
    <property type="entry name" value="Adhesion_dom_fimbrial_sf"/>
</dbReference>
<dbReference type="Pfam" id="PF00419">
    <property type="entry name" value="Fimbrial"/>
    <property type="match status" value="1"/>
</dbReference>
<organism evidence="3 4">
    <name type="scientific">Intestinirhabdus alba</name>
    <dbReference type="NCBI Taxonomy" id="2899544"/>
    <lineage>
        <taxon>Bacteria</taxon>
        <taxon>Pseudomonadati</taxon>
        <taxon>Pseudomonadota</taxon>
        <taxon>Gammaproteobacteria</taxon>
        <taxon>Enterobacterales</taxon>
        <taxon>Enterobacteriaceae</taxon>
        <taxon>Intestinirhabdus</taxon>
    </lineage>
</organism>
<keyword evidence="1" id="KW-0732">Signal</keyword>
<feature type="signal peptide" evidence="1">
    <location>
        <begin position="1"/>
        <end position="22"/>
    </location>
</feature>
<accession>A0A6L6ILU6</accession>
<dbReference type="GO" id="GO:0009289">
    <property type="term" value="C:pilus"/>
    <property type="evidence" value="ECO:0007669"/>
    <property type="project" value="InterPro"/>
</dbReference>
<dbReference type="SUPFAM" id="SSF49401">
    <property type="entry name" value="Bacterial adhesins"/>
    <property type="match status" value="1"/>
</dbReference>
<protein>
    <submittedName>
        <fullName evidence="3">Fimbrial protein</fullName>
    </submittedName>
</protein>
<dbReference type="AlphaFoldDB" id="A0A6L6ILU6"/>
<dbReference type="PANTHER" id="PTHR33420">
    <property type="entry name" value="FIMBRIAL SUBUNIT ELFA-RELATED"/>
    <property type="match status" value="1"/>
</dbReference>
<name>A0A6L6ILU6_9ENTR</name>
<sequence>MRNINMTLCAMALAAVSTTGFAASKGEVRFTGELIAETCTITTGYETQTVPLPKVSVQTLNAANIEAGSKGFDLKVENCPSAITKVGAHFEAVGSTGVNSVTNNLTNNYTPSGANDKKANNVEIRLYNADAATQLKLGDTGAMFDVSSTGTATMRYYGGYYSTGVTTLGKVAATAKYTLAYP</sequence>
<feature type="domain" description="Fimbrial-type adhesion" evidence="2">
    <location>
        <begin position="29"/>
        <end position="181"/>
    </location>
</feature>
<reference evidence="3 4" key="1">
    <citation type="submission" date="2019-11" db="EMBL/GenBank/DDBJ databases">
        <title>Escherichia alba sp. nov. isolated from the gut of plastic-eating superworms Zophobas atratus.</title>
        <authorList>
            <person name="Yang Y."/>
        </authorList>
    </citation>
    <scope>NUCLEOTIDE SEQUENCE [LARGE SCALE GENOMIC DNA]</scope>
    <source>
        <strain evidence="4">BIT-B35</strain>
    </source>
</reference>
<dbReference type="PANTHER" id="PTHR33420:SF10">
    <property type="entry name" value="FIMBRIAE MAJOR SUBUNIT"/>
    <property type="match status" value="1"/>
</dbReference>
<dbReference type="EMBL" id="WMJZ01000012">
    <property type="protein sequence ID" value="MTH46698.1"/>
    <property type="molecule type" value="Genomic_DNA"/>
</dbReference>
<evidence type="ECO:0000256" key="1">
    <source>
        <dbReference type="SAM" id="SignalP"/>
    </source>
</evidence>
<dbReference type="Proteomes" id="UP000477739">
    <property type="component" value="Unassembled WGS sequence"/>
</dbReference>
<dbReference type="InterPro" id="IPR000259">
    <property type="entry name" value="Adhesion_dom_fimbrial"/>
</dbReference>
<dbReference type="Gene3D" id="2.60.40.1090">
    <property type="entry name" value="Fimbrial-type adhesion domain"/>
    <property type="match status" value="1"/>
</dbReference>
<keyword evidence="4" id="KW-1185">Reference proteome</keyword>
<dbReference type="RefSeq" id="WP_155108315.1">
    <property type="nucleotide sequence ID" value="NZ_WMJZ01000012.1"/>
</dbReference>
<evidence type="ECO:0000313" key="3">
    <source>
        <dbReference type="EMBL" id="MTH46698.1"/>
    </source>
</evidence>
<feature type="chain" id="PRO_5027074603" evidence="1">
    <location>
        <begin position="23"/>
        <end position="182"/>
    </location>
</feature>
<gene>
    <name evidence="3" type="ORF">GJV78_10635</name>
</gene>